<reference evidence="1 2" key="1">
    <citation type="submission" date="2018-02" db="EMBL/GenBank/DDBJ databases">
        <title>Genome sequence of the basidiomycete white-rot fungus Phlebia centrifuga.</title>
        <authorList>
            <person name="Granchi Z."/>
            <person name="Peng M."/>
            <person name="de Vries R.P."/>
            <person name="Hilden K."/>
            <person name="Makela M.R."/>
            <person name="Grigoriev I."/>
            <person name="Riley R."/>
        </authorList>
    </citation>
    <scope>NUCLEOTIDE SEQUENCE [LARGE SCALE GENOMIC DNA]</scope>
    <source>
        <strain evidence="1 2">FBCC195</strain>
    </source>
</reference>
<comment type="caution">
    <text evidence="1">The sequence shown here is derived from an EMBL/GenBank/DDBJ whole genome shotgun (WGS) entry which is preliminary data.</text>
</comment>
<proteinExistence type="predicted"/>
<dbReference type="AlphaFoldDB" id="A0A2R6Q5I2"/>
<accession>A0A2R6Q5I2</accession>
<name>A0A2R6Q5I2_9APHY</name>
<dbReference type="STRING" id="98765.A0A2R6Q5I2"/>
<dbReference type="OrthoDB" id="5946233at2759"/>
<dbReference type="Proteomes" id="UP000186601">
    <property type="component" value="Unassembled WGS sequence"/>
</dbReference>
<evidence type="ECO:0000313" key="2">
    <source>
        <dbReference type="Proteomes" id="UP000186601"/>
    </source>
</evidence>
<protein>
    <submittedName>
        <fullName evidence="1">Uncharacterized protein</fullName>
    </submittedName>
</protein>
<organism evidence="1 2">
    <name type="scientific">Hermanssonia centrifuga</name>
    <dbReference type="NCBI Taxonomy" id="98765"/>
    <lineage>
        <taxon>Eukaryota</taxon>
        <taxon>Fungi</taxon>
        <taxon>Dikarya</taxon>
        <taxon>Basidiomycota</taxon>
        <taxon>Agaricomycotina</taxon>
        <taxon>Agaricomycetes</taxon>
        <taxon>Polyporales</taxon>
        <taxon>Meruliaceae</taxon>
        <taxon>Hermanssonia</taxon>
    </lineage>
</organism>
<sequence>MPLLTQSDPDTENNGIANAQMLLCHQHDPSLSDSLQHKFKGNKGNIKPEIAWRLLRQTFTPGFEDLLEFGVSEGWYDPDNTLERLVFHYTFIPWLQSELDGYIALTNDSKLRYNRHKVLPHGQPIENFHHLDKYGTKDFSVKVLKCHLDEVRSKDALPYHLVFHLVPPAFKEKACQFYSVIGTPDINCDNVWQVYNTLLVHFRSIQGRDDIWTSIADRAAMPTVGDDPMGKEYMEVLLLKPF</sequence>
<evidence type="ECO:0000313" key="1">
    <source>
        <dbReference type="EMBL" id="PSS02527.1"/>
    </source>
</evidence>
<dbReference type="EMBL" id="MLYV02000392">
    <property type="protein sequence ID" value="PSS02527.1"/>
    <property type="molecule type" value="Genomic_DNA"/>
</dbReference>
<keyword evidence="2" id="KW-1185">Reference proteome</keyword>
<gene>
    <name evidence="1" type="ORF">PHLCEN_2v4020</name>
</gene>